<keyword evidence="6" id="KW-0732">Signal</keyword>
<evidence type="ECO:0000256" key="4">
    <source>
        <dbReference type="ARBA" id="ARBA00022982"/>
    </source>
</evidence>
<dbReference type="Pfam" id="PF01322">
    <property type="entry name" value="Cytochrom_C_2"/>
    <property type="match status" value="1"/>
</dbReference>
<dbReference type="InterPro" id="IPR012127">
    <property type="entry name" value="Cyt_c_prime"/>
</dbReference>
<feature type="signal peptide" evidence="6">
    <location>
        <begin position="1"/>
        <end position="20"/>
    </location>
</feature>
<dbReference type="PIRSF" id="PIRSF000027">
    <property type="entry name" value="Cytc_c_prime"/>
    <property type="match status" value="1"/>
</dbReference>
<reference evidence="8" key="1">
    <citation type="journal article" date="2019" name="Int. J. Syst. Evol. Microbiol.">
        <title>The Global Catalogue of Microorganisms (GCM) 10K type strain sequencing project: providing services to taxonomists for standard genome sequencing and annotation.</title>
        <authorList>
            <consortium name="The Broad Institute Genomics Platform"/>
            <consortium name="The Broad Institute Genome Sequencing Center for Infectious Disease"/>
            <person name="Wu L."/>
            <person name="Ma J."/>
        </authorList>
    </citation>
    <scope>NUCLEOTIDE SEQUENCE [LARGE SCALE GENOMIC DNA]</scope>
    <source>
        <strain evidence="8">KCTC 62102</strain>
    </source>
</reference>
<keyword evidence="3" id="KW-0479">Metal-binding</keyword>
<keyword evidence="4" id="KW-0249">Electron transport</keyword>
<name>A0ABV7DQ01_9RHOB</name>
<protein>
    <submittedName>
        <fullName evidence="7">C-type cytochrome</fullName>
    </submittedName>
</protein>
<keyword evidence="8" id="KW-1185">Reference proteome</keyword>
<evidence type="ECO:0000256" key="2">
    <source>
        <dbReference type="ARBA" id="ARBA00022617"/>
    </source>
</evidence>
<dbReference type="Gene3D" id="1.20.120.10">
    <property type="entry name" value="Cytochrome c/b562"/>
    <property type="match status" value="1"/>
</dbReference>
<keyword evidence="1" id="KW-0813">Transport</keyword>
<dbReference type="EMBL" id="JBHRSM010000001">
    <property type="protein sequence ID" value="MFC3084638.1"/>
    <property type="molecule type" value="Genomic_DNA"/>
</dbReference>
<sequence length="147" mass="15161">MKLAKAFAIATILAAGTAQAEAERTDPNAIAREELMELVGKNTGILGDMAKGKTAFDAAQAETAKAALVEAAGKIEATFAEPGATDPVSEAKPEIWTNWEDFLVKAKTLGEAAGAMDVASAESIGAGMGKLGGACKDCHTTYRVMKE</sequence>
<evidence type="ECO:0000256" key="1">
    <source>
        <dbReference type="ARBA" id="ARBA00022448"/>
    </source>
</evidence>
<dbReference type="Proteomes" id="UP001595445">
    <property type="component" value="Unassembled WGS sequence"/>
</dbReference>
<evidence type="ECO:0000256" key="5">
    <source>
        <dbReference type="ARBA" id="ARBA00023004"/>
    </source>
</evidence>
<keyword evidence="2" id="KW-0349">Heme</keyword>
<dbReference type="SUPFAM" id="SSF47175">
    <property type="entry name" value="Cytochromes"/>
    <property type="match status" value="1"/>
</dbReference>
<evidence type="ECO:0000256" key="6">
    <source>
        <dbReference type="SAM" id="SignalP"/>
    </source>
</evidence>
<dbReference type="PROSITE" id="PS51009">
    <property type="entry name" value="CYTCII"/>
    <property type="match status" value="1"/>
</dbReference>
<proteinExistence type="predicted"/>
<evidence type="ECO:0000256" key="3">
    <source>
        <dbReference type="ARBA" id="ARBA00022723"/>
    </source>
</evidence>
<organism evidence="7 8">
    <name type="scientific">Tabrizicola soli</name>
    <dbReference type="NCBI Taxonomy" id="2185115"/>
    <lineage>
        <taxon>Bacteria</taxon>
        <taxon>Pseudomonadati</taxon>
        <taxon>Pseudomonadota</taxon>
        <taxon>Alphaproteobacteria</taxon>
        <taxon>Rhodobacterales</taxon>
        <taxon>Paracoccaceae</taxon>
        <taxon>Tabrizicola</taxon>
    </lineage>
</organism>
<dbReference type="InterPro" id="IPR010980">
    <property type="entry name" value="Cyt_c/b562"/>
</dbReference>
<keyword evidence="5" id="KW-0408">Iron</keyword>
<feature type="chain" id="PRO_5046909535" evidence="6">
    <location>
        <begin position="21"/>
        <end position="147"/>
    </location>
</feature>
<evidence type="ECO:0000313" key="7">
    <source>
        <dbReference type="EMBL" id="MFC3084638.1"/>
    </source>
</evidence>
<evidence type="ECO:0000313" key="8">
    <source>
        <dbReference type="Proteomes" id="UP001595445"/>
    </source>
</evidence>
<dbReference type="RefSeq" id="WP_197642454.1">
    <property type="nucleotide sequence ID" value="NZ_JAEACP010000005.1"/>
</dbReference>
<gene>
    <name evidence="7" type="ORF">ACFOD6_01125</name>
</gene>
<accession>A0ABV7DQ01</accession>
<comment type="caution">
    <text evidence="7">The sequence shown here is derived from an EMBL/GenBank/DDBJ whole genome shotgun (WGS) entry which is preliminary data.</text>
</comment>
<dbReference type="InterPro" id="IPR002321">
    <property type="entry name" value="Cyt_c_II"/>
</dbReference>